<accession>A0A3B0SFN2</accession>
<dbReference type="GO" id="GO:0006570">
    <property type="term" value="P:tyrosine metabolic process"/>
    <property type="evidence" value="ECO:0007669"/>
    <property type="project" value="InterPro"/>
</dbReference>
<proteinExistence type="predicted"/>
<sequence>MSDRFVICTFAPPPFETDPGALKVPFFHNNDDYDEVLFYHAGDFFSRDNIDAGMMTFHPAGFTHGPHPKALQNMLEQKTPGTNEYAVMIDTRDPLDIGEAAASVEDNDYVNSWKSRDAAE</sequence>
<dbReference type="SUPFAM" id="SSF51182">
    <property type="entry name" value="RmlC-like cupins"/>
    <property type="match status" value="1"/>
</dbReference>
<dbReference type="EC" id="1.13.11.5" evidence="1"/>
<organism evidence="1">
    <name type="scientific">hydrothermal vent metagenome</name>
    <dbReference type="NCBI Taxonomy" id="652676"/>
    <lineage>
        <taxon>unclassified sequences</taxon>
        <taxon>metagenomes</taxon>
        <taxon>ecological metagenomes</taxon>
    </lineage>
</organism>
<dbReference type="PANTHER" id="PTHR11056:SF0">
    <property type="entry name" value="HOMOGENTISATE 1,2-DIOXYGENASE"/>
    <property type="match status" value="1"/>
</dbReference>
<dbReference type="InterPro" id="IPR011051">
    <property type="entry name" value="RmlC_Cupin_sf"/>
</dbReference>
<name>A0A3B0SFN2_9ZZZZ</name>
<dbReference type="GO" id="GO:0005737">
    <property type="term" value="C:cytoplasm"/>
    <property type="evidence" value="ECO:0007669"/>
    <property type="project" value="TreeGrafter"/>
</dbReference>
<reference evidence="1" key="1">
    <citation type="submission" date="2018-06" db="EMBL/GenBank/DDBJ databases">
        <authorList>
            <person name="Zhirakovskaya E."/>
        </authorList>
    </citation>
    <scope>NUCLEOTIDE SEQUENCE</scope>
</reference>
<dbReference type="AlphaFoldDB" id="A0A3B0SFN2"/>
<keyword evidence="1" id="KW-0223">Dioxygenase</keyword>
<gene>
    <name evidence="1" type="ORF">MNBD_ALPHA05-1490</name>
</gene>
<keyword evidence="1" id="KW-0560">Oxidoreductase</keyword>
<dbReference type="EMBL" id="UOEH01000284">
    <property type="protein sequence ID" value="VAV99766.1"/>
    <property type="molecule type" value="Genomic_DNA"/>
</dbReference>
<dbReference type="GO" id="GO:0004411">
    <property type="term" value="F:homogentisate 1,2-dioxygenase activity"/>
    <property type="evidence" value="ECO:0007669"/>
    <property type="project" value="UniProtKB-EC"/>
</dbReference>
<evidence type="ECO:0000313" key="1">
    <source>
        <dbReference type="EMBL" id="VAV99766.1"/>
    </source>
</evidence>
<dbReference type="InterPro" id="IPR005708">
    <property type="entry name" value="Homogentis_dOase"/>
</dbReference>
<dbReference type="GO" id="GO:0006559">
    <property type="term" value="P:L-phenylalanine catabolic process"/>
    <property type="evidence" value="ECO:0007669"/>
    <property type="project" value="InterPro"/>
</dbReference>
<dbReference type="PANTHER" id="PTHR11056">
    <property type="entry name" value="HOMOGENTISATE 1,2-DIOXYGENASE"/>
    <property type="match status" value="1"/>
</dbReference>
<protein>
    <submittedName>
        <fullName evidence="1">Homogentisate 1,2-dioxygenase</fullName>
        <ecNumber evidence="1">1.13.11.5</ecNumber>
    </submittedName>
</protein>